<accession>A0ABS4JAC5</accession>
<evidence type="ECO:0000313" key="2">
    <source>
        <dbReference type="Proteomes" id="UP001519287"/>
    </source>
</evidence>
<sequence length="30" mass="3456">MVSFYQLNLGELAIDNFTYDVNRSAYEQPG</sequence>
<organism evidence="1 2">
    <name type="scientific">Paenibacillus eucommiae</name>
    <dbReference type="NCBI Taxonomy" id="1355755"/>
    <lineage>
        <taxon>Bacteria</taxon>
        <taxon>Bacillati</taxon>
        <taxon>Bacillota</taxon>
        <taxon>Bacilli</taxon>
        <taxon>Bacillales</taxon>
        <taxon>Paenibacillaceae</taxon>
        <taxon>Paenibacillus</taxon>
    </lineage>
</organism>
<dbReference type="Proteomes" id="UP001519287">
    <property type="component" value="Unassembled WGS sequence"/>
</dbReference>
<dbReference type="EMBL" id="JAGGLB010000056">
    <property type="protein sequence ID" value="MBP1996783.1"/>
    <property type="molecule type" value="Genomic_DNA"/>
</dbReference>
<keyword evidence="2" id="KW-1185">Reference proteome</keyword>
<name>A0ABS4JAC5_9BACL</name>
<reference evidence="1 2" key="1">
    <citation type="submission" date="2021-03" db="EMBL/GenBank/DDBJ databases">
        <title>Genomic Encyclopedia of Type Strains, Phase IV (KMG-IV): sequencing the most valuable type-strain genomes for metagenomic binning, comparative biology and taxonomic classification.</title>
        <authorList>
            <person name="Goeker M."/>
        </authorList>
    </citation>
    <scope>NUCLEOTIDE SEQUENCE [LARGE SCALE GENOMIC DNA]</scope>
    <source>
        <strain evidence="1 2">DSM 26048</strain>
    </source>
</reference>
<gene>
    <name evidence="1" type="ORF">J2Z66_008431</name>
</gene>
<protein>
    <submittedName>
        <fullName evidence="1">Uncharacterized protein</fullName>
    </submittedName>
</protein>
<evidence type="ECO:0000313" key="1">
    <source>
        <dbReference type="EMBL" id="MBP1996783.1"/>
    </source>
</evidence>
<comment type="caution">
    <text evidence="1">The sequence shown here is derived from an EMBL/GenBank/DDBJ whole genome shotgun (WGS) entry which is preliminary data.</text>
</comment>
<proteinExistence type="predicted"/>